<evidence type="ECO:0000313" key="1">
    <source>
        <dbReference type="EMBL" id="RRN48401.1"/>
    </source>
</evidence>
<dbReference type="AlphaFoldDB" id="A0A3R8LWY8"/>
<dbReference type="Proteomes" id="UP000281324">
    <property type="component" value="Unassembled WGS sequence"/>
</dbReference>
<sequence length="429" mass="50241">MSSTIEEFHLEKPLYKYCKNATNREGDTFVGIKSELIDEKHSLTVYFPLGYKISQDDELVRNEIIQLLSVLQDYNDEQSQVASISPEQLLKTVRFPAQAYIRVISDYINNGYYKMSENEFRLGTSGPISWNRTRNQIEPIVTKNGFVFPHYVVRQHNETDKQLITEISKYCVFESYVKIGWLYGMPHVHKPQMTKELSVYKSYLNGMKERATKDRDKQLFSAMLDILNFTNQQDEPEEFYFGTNKFEYIWERLIEATFGNENKEYYFPRTKWLLHIGSKKTNNAIEPDTVMKQNNDIYVLDAKYYKYGVTLNPNHLPESTSINKQISYGEYIRTNAKFEDERKQGMSIYNAFLMPYDSKSKPFNDIDSKYFSIGEAVAEWKNSTEPYERVQGILVDVKHLISNVVRPNNNEIASLSETILESLQKKQES</sequence>
<gene>
    <name evidence="1" type="ORF">EI219_10480</name>
</gene>
<dbReference type="Pfam" id="PF09563">
    <property type="entry name" value="RE_LlaJI"/>
    <property type="match status" value="1"/>
</dbReference>
<reference evidence="1 2" key="1">
    <citation type="submission" date="2018-11" db="EMBL/GenBank/DDBJ databases">
        <title>Changes in penicillin susceptibility of Streptococcus suis isolates by amino acid alterations in the penicillin-binding protein.</title>
        <authorList>
            <person name="Niemann L."/>
            <person name="Eichhorn I."/>
        </authorList>
    </citation>
    <scope>NUCLEOTIDE SEQUENCE [LARGE SCALE GENOMIC DNA]</scope>
    <source>
        <strain evidence="1 2">IMT40201</strain>
    </source>
</reference>
<accession>A0A3R8LWY8</accession>
<dbReference type="GO" id="GO:0004519">
    <property type="term" value="F:endonuclease activity"/>
    <property type="evidence" value="ECO:0007669"/>
    <property type="project" value="UniProtKB-KW"/>
</dbReference>
<dbReference type="InterPro" id="IPR018579">
    <property type="entry name" value="Restrct_endonuc_II_LlaJI"/>
</dbReference>
<comment type="caution">
    <text evidence="1">The sequence shown here is derived from an EMBL/GenBank/DDBJ whole genome shotgun (WGS) entry which is preliminary data.</text>
</comment>
<keyword evidence="1" id="KW-0540">Nuclease</keyword>
<keyword evidence="1" id="KW-0255">Endonuclease</keyword>
<name>A0A3R8LWY8_STRSU</name>
<proteinExistence type="predicted"/>
<dbReference type="EMBL" id="RRZQ01000020">
    <property type="protein sequence ID" value="RRN48401.1"/>
    <property type="molecule type" value="Genomic_DNA"/>
</dbReference>
<evidence type="ECO:0000313" key="2">
    <source>
        <dbReference type="Proteomes" id="UP000281324"/>
    </source>
</evidence>
<protein>
    <submittedName>
        <fullName evidence="1">LlaJI family restriction endonuclease</fullName>
    </submittedName>
</protein>
<organism evidence="1 2">
    <name type="scientific">Streptococcus suis</name>
    <dbReference type="NCBI Taxonomy" id="1307"/>
    <lineage>
        <taxon>Bacteria</taxon>
        <taxon>Bacillati</taxon>
        <taxon>Bacillota</taxon>
        <taxon>Bacilli</taxon>
        <taxon>Lactobacillales</taxon>
        <taxon>Streptococcaceae</taxon>
        <taxon>Streptococcus</taxon>
    </lineage>
</organism>
<keyword evidence="1" id="KW-0378">Hydrolase</keyword>
<dbReference type="RefSeq" id="WP_125071136.1">
    <property type="nucleotide sequence ID" value="NZ_RRZQ01000020.1"/>
</dbReference>